<protein>
    <submittedName>
        <fullName evidence="1">Uncharacterized protein</fullName>
    </submittedName>
</protein>
<name>A0A3G2YRP1_9CAUD</name>
<accession>A0A3G2YRP1</accession>
<evidence type="ECO:0000313" key="1">
    <source>
        <dbReference type="EMBL" id="AYP28064.1"/>
    </source>
</evidence>
<dbReference type="Proteomes" id="UP000273515">
    <property type="component" value="Segment"/>
</dbReference>
<keyword evidence="2" id="KW-1185">Reference proteome</keyword>
<reference evidence="2" key="1">
    <citation type="submission" date="2017-07" db="EMBL/GenBank/DDBJ databases">
        <title>Cobaviruses - a newly discovered phage group infecting protist-associated Rhodobacteraceae is ubiquitous in highly productive marine areas.</title>
        <authorList>
            <person name="Bischoff V."/>
            <person name="Bunk B."/>
            <person name="Meier-Kolthoff J."/>
            <person name="Sproer C."/>
            <person name="Poehlein A."/>
            <person name="Dogs M."/>
            <person name="Daniel R."/>
            <person name="Overmann J."/>
            <person name="Goker M."/>
            <person name="Simon M."/>
            <person name="Brinkhoff T."/>
            <person name="Moraru C."/>
        </authorList>
    </citation>
    <scope>NUCLEOTIDE SEQUENCE [LARGE SCALE GENOMIC DNA]</scope>
</reference>
<dbReference type="InterPro" id="IPR055602">
    <property type="entry name" value="DUF7178"/>
</dbReference>
<proteinExistence type="predicted"/>
<reference evidence="1 2" key="2">
    <citation type="journal article" date="2019" name="ISME J.">
        <title>Cobaviruses - a new globally distributed phage group infecting Rhodobacteraceae in marine ecosystems.</title>
        <authorList>
            <person name="Bischoff V."/>
            <person name="Bunk B."/>
            <person name="Meier-Kolthoff J.P."/>
            <person name="Sproer C."/>
            <person name="Poehlein A."/>
            <person name="Dogs M."/>
            <person name="Nguyen M."/>
            <person name="Petersen J."/>
            <person name="Daniel R."/>
            <person name="Overmann J."/>
            <person name="Goker M."/>
            <person name="Simon M."/>
            <person name="Brinkhoff T."/>
            <person name="Moraru C."/>
        </authorList>
    </citation>
    <scope>NUCLEOTIDE SEQUENCE [LARGE SCALE GENOMIC DNA]</scope>
</reference>
<dbReference type="Pfam" id="PF23802">
    <property type="entry name" value="DUF7178"/>
    <property type="match status" value="1"/>
</dbReference>
<dbReference type="EMBL" id="MF431616">
    <property type="protein sequence ID" value="AYP28064.1"/>
    <property type="molecule type" value="Genomic_DNA"/>
</dbReference>
<evidence type="ECO:0000313" key="2">
    <source>
        <dbReference type="Proteomes" id="UP000273515"/>
    </source>
</evidence>
<organism evidence="1 2">
    <name type="scientific">Lentibacter phage vB_LenP_ICBM2</name>
    <dbReference type="NCBI Taxonomy" id="2847823"/>
    <lineage>
        <taxon>Viruses</taxon>
        <taxon>Duplodnaviria</taxon>
        <taxon>Heunggongvirae</taxon>
        <taxon>Uroviricota</taxon>
        <taxon>Caudoviricetes</taxon>
        <taxon>Zobellviridae</taxon>
        <taxon>Cobavirinae</taxon>
        <taxon>Veravirus</taxon>
        <taxon>Veravirus septentrionalis</taxon>
    </lineage>
</organism>
<gene>
    <name evidence="1" type="ORF">vBLenPICBM2__3</name>
</gene>
<sequence length="196" mass="22252">MTQHVRNILKLYRMATDEDTVNGVEWYARAERMAKAIAKDAGLPLPTVIGVMAALSPNNRWERNCKDAATMCQAWQNGESMDSFKVSCYNTMKAKAWAILDLGLTDDEDILSHLNGQKIRSFYSNIRGLDEVTIDGHALNIARGKREGLTSDKTNMGKREYRELQEAYVRAAKRVGVKPHVLQAITWTTWKRIHNI</sequence>